<protein>
    <submittedName>
        <fullName evidence="4">Alpha/beta hydrolase</fullName>
    </submittedName>
</protein>
<dbReference type="AlphaFoldDB" id="A0A9Q9CN64"/>
<evidence type="ECO:0000256" key="1">
    <source>
        <dbReference type="ARBA" id="ARBA00022801"/>
    </source>
</evidence>
<feature type="domain" description="AB hydrolase-1" evidence="2">
    <location>
        <begin position="2"/>
        <end position="230"/>
    </location>
</feature>
<dbReference type="RefSeq" id="WP_237252825.1">
    <property type="nucleotide sequence ID" value="NZ_CP071249.1"/>
</dbReference>
<dbReference type="InterPro" id="IPR000639">
    <property type="entry name" value="Epox_hydrolase-like"/>
</dbReference>
<dbReference type="Proteomes" id="UP001058016">
    <property type="component" value="Chromosome"/>
</dbReference>
<dbReference type="EMBL" id="CP071249">
    <property type="protein sequence ID" value="UUF05683.1"/>
    <property type="molecule type" value="Genomic_DNA"/>
</dbReference>
<dbReference type="Pfam" id="PF00561">
    <property type="entry name" value="Abhydrolase_1"/>
    <property type="match status" value="1"/>
</dbReference>
<reference evidence="4 5" key="1">
    <citation type="submission" date="2021-03" db="EMBL/GenBank/DDBJ databases">
        <title>Comparative Genomics and Metabolomics in the genus Turicibacter.</title>
        <authorList>
            <person name="Maki J."/>
            <person name="Looft T."/>
        </authorList>
    </citation>
    <scope>NUCLEOTIDE SEQUENCE</scope>
    <source>
        <strain evidence="4">ISU324</strain>
        <strain evidence="3 5">MMM721</strain>
    </source>
</reference>
<dbReference type="PANTHER" id="PTHR43798">
    <property type="entry name" value="MONOACYLGLYCEROL LIPASE"/>
    <property type="match status" value="1"/>
</dbReference>
<evidence type="ECO:0000313" key="4">
    <source>
        <dbReference type="EMBL" id="UUF07667.1"/>
    </source>
</evidence>
<name>A0A9Q9CN64_9FIRM</name>
<dbReference type="InterPro" id="IPR029058">
    <property type="entry name" value="AB_hydrolase_fold"/>
</dbReference>
<gene>
    <name evidence="3" type="ORF">J0J69_11585</name>
    <name evidence="4" type="ORF">J0J70_08510</name>
</gene>
<evidence type="ECO:0000313" key="3">
    <source>
        <dbReference type="EMBL" id="UUF05683.1"/>
    </source>
</evidence>
<keyword evidence="1 4" id="KW-0378">Hydrolase</keyword>
<dbReference type="InterPro" id="IPR000073">
    <property type="entry name" value="AB_hydrolase_1"/>
</dbReference>
<dbReference type="InterPro" id="IPR050266">
    <property type="entry name" value="AB_hydrolase_sf"/>
</dbReference>
<dbReference type="GO" id="GO:0016020">
    <property type="term" value="C:membrane"/>
    <property type="evidence" value="ECO:0007669"/>
    <property type="project" value="TreeGrafter"/>
</dbReference>
<dbReference type="Gene3D" id="3.40.50.1820">
    <property type="entry name" value="alpha/beta hydrolase"/>
    <property type="match status" value="1"/>
</dbReference>
<dbReference type="PRINTS" id="PR00412">
    <property type="entry name" value="EPOXHYDRLASE"/>
</dbReference>
<dbReference type="GO" id="GO:0016787">
    <property type="term" value="F:hydrolase activity"/>
    <property type="evidence" value="ECO:0007669"/>
    <property type="project" value="UniProtKB-KW"/>
</dbReference>
<dbReference type="EMBL" id="CP071250">
    <property type="protein sequence ID" value="UUF07667.1"/>
    <property type="molecule type" value="Genomic_DNA"/>
</dbReference>
<dbReference type="PANTHER" id="PTHR43798:SF31">
    <property type="entry name" value="AB HYDROLASE SUPERFAMILY PROTEIN YCLE"/>
    <property type="match status" value="1"/>
</dbReference>
<dbReference type="PRINTS" id="PR00111">
    <property type="entry name" value="ABHYDROLASE"/>
</dbReference>
<sequence length="256" mass="29680">MFIHGWPLDHQMWEYEVEYLMEFGYRCITVDLRGYGRSDRPFDGYDYDTMASDIKAVIEALNLKDITLVGHSMGAAIAIRYMAKYQGYGVSKLCLLSSAAPSFVQTDDWLYGFSRDQVGDWIEMIYNDRPSAIVIIRNLMFYRYADPSTDNWFDTMCLEASGWATAKSLLALDEERLFDDLDQIQVPTLIMHGVHDVICPYYFATYLNEHIKDSKLLKLHQSGHAAFFEEKEKICDAINKFIRDRLVVPKENEEPI</sequence>
<dbReference type="SUPFAM" id="SSF53474">
    <property type="entry name" value="alpha/beta-Hydrolases"/>
    <property type="match status" value="1"/>
</dbReference>
<organism evidence="4 6">
    <name type="scientific">Turicibacter bilis</name>
    <dbReference type="NCBI Taxonomy" id="2735723"/>
    <lineage>
        <taxon>Bacteria</taxon>
        <taxon>Bacillati</taxon>
        <taxon>Bacillota</taxon>
        <taxon>Erysipelotrichia</taxon>
        <taxon>Erysipelotrichales</taxon>
        <taxon>Turicibacteraceae</taxon>
        <taxon>Turicibacter</taxon>
    </lineage>
</organism>
<evidence type="ECO:0000313" key="5">
    <source>
        <dbReference type="Proteomes" id="UP001058016"/>
    </source>
</evidence>
<evidence type="ECO:0000313" key="6">
    <source>
        <dbReference type="Proteomes" id="UP001058072"/>
    </source>
</evidence>
<proteinExistence type="predicted"/>
<accession>A0A9Q9CN64</accession>
<keyword evidence="5" id="KW-1185">Reference proteome</keyword>
<evidence type="ECO:0000259" key="2">
    <source>
        <dbReference type="Pfam" id="PF00561"/>
    </source>
</evidence>
<dbReference type="Proteomes" id="UP001058072">
    <property type="component" value="Chromosome"/>
</dbReference>